<keyword evidence="1" id="KW-0472">Membrane</keyword>
<feature type="transmembrane region" description="Helical" evidence="1">
    <location>
        <begin position="78"/>
        <end position="99"/>
    </location>
</feature>
<keyword evidence="3" id="KW-1185">Reference proteome</keyword>
<dbReference type="RefSeq" id="WP_181759665.1">
    <property type="nucleotide sequence ID" value="NZ_BMCR01000006.1"/>
</dbReference>
<evidence type="ECO:0008006" key="4">
    <source>
        <dbReference type="Google" id="ProtNLM"/>
    </source>
</evidence>
<reference evidence="2 3" key="1">
    <citation type="submission" date="2020-07" db="EMBL/GenBank/DDBJ databases">
        <authorList>
            <person name="Li M."/>
        </authorList>
    </citation>
    <scope>NUCLEOTIDE SEQUENCE [LARGE SCALE GENOMIC DNA]</scope>
    <source>
        <strain evidence="2 3">DSM 23284</strain>
    </source>
</reference>
<accession>A0A838XMV6</accession>
<proteinExistence type="predicted"/>
<gene>
    <name evidence="2" type="ORF">H1W37_07420</name>
</gene>
<evidence type="ECO:0000256" key="1">
    <source>
        <dbReference type="SAM" id="Phobius"/>
    </source>
</evidence>
<sequence>MPLILSLPLTLVPLLVYNLLAFAVLGDTGGDPWLAPVLTMELVSGARFTLVTGDLMILTGLAMLFIELLKATRTGTTALLDHILSTLVFIAYLVEFLTLREAASSVFFILMCVTLVDVIAGFSITITGARRDFGTHSGDSMH</sequence>
<dbReference type="AlphaFoldDB" id="A0A838XMV6"/>
<feature type="transmembrane region" description="Helical" evidence="1">
    <location>
        <begin position="45"/>
        <end position="66"/>
    </location>
</feature>
<name>A0A838XMV6_9HYPH</name>
<reference evidence="2 3" key="2">
    <citation type="submission" date="2020-08" db="EMBL/GenBank/DDBJ databases">
        <title>Stappia taiwanensis sp. nov., isolated from a coastal thermal spring.</title>
        <authorList>
            <person name="Kampfer P."/>
        </authorList>
    </citation>
    <scope>NUCLEOTIDE SEQUENCE [LARGE SCALE GENOMIC DNA]</scope>
    <source>
        <strain evidence="2 3">DSM 23284</strain>
    </source>
</reference>
<evidence type="ECO:0000313" key="3">
    <source>
        <dbReference type="Proteomes" id="UP000559404"/>
    </source>
</evidence>
<dbReference type="EMBL" id="JACEON010000005">
    <property type="protein sequence ID" value="MBA4611472.1"/>
    <property type="molecule type" value="Genomic_DNA"/>
</dbReference>
<evidence type="ECO:0000313" key="2">
    <source>
        <dbReference type="EMBL" id="MBA4611472.1"/>
    </source>
</evidence>
<organism evidence="2 3">
    <name type="scientific">Stappia taiwanensis</name>
    <dbReference type="NCBI Taxonomy" id="992267"/>
    <lineage>
        <taxon>Bacteria</taxon>
        <taxon>Pseudomonadati</taxon>
        <taxon>Pseudomonadota</taxon>
        <taxon>Alphaproteobacteria</taxon>
        <taxon>Hyphomicrobiales</taxon>
        <taxon>Stappiaceae</taxon>
        <taxon>Stappia</taxon>
    </lineage>
</organism>
<keyword evidence="1" id="KW-0812">Transmembrane</keyword>
<comment type="caution">
    <text evidence="2">The sequence shown here is derived from an EMBL/GenBank/DDBJ whole genome shotgun (WGS) entry which is preliminary data.</text>
</comment>
<protein>
    <recommendedName>
        <fullName evidence="4">Transmembrane protein</fullName>
    </recommendedName>
</protein>
<feature type="transmembrane region" description="Helical" evidence="1">
    <location>
        <begin position="105"/>
        <end position="126"/>
    </location>
</feature>
<dbReference type="Proteomes" id="UP000559404">
    <property type="component" value="Unassembled WGS sequence"/>
</dbReference>
<keyword evidence="1" id="KW-1133">Transmembrane helix</keyword>